<evidence type="ECO:0000256" key="5">
    <source>
        <dbReference type="ARBA" id="ARBA00043266"/>
    </source>
</evidence>
<keyword evidence="9" id="KW-1185">Reference proteome</keyword>
<dbReference type="GO" id="GO:0002250">
    <property type="term" value="P:adaptive immune response"/>
    <property type="evidence" value="ECO:0007669"/>
    <property type="project" value="UniProtKB-KW"/>
</dbReference>
<feature type="signal peptide" evidence="6">
    <location>
        <begin position="1"/>
        <end position="20"/>
    </location>
</feature>
<keyword evidence="2" id="KW-1064">Adaptive immunity</keyword>
<dbReference type="PROSITE" id="PS50835">
    <property type="entry name" value="IG_LIKE"/>
    <property type="match status" value="1"/>
</dbReference>
<sequence>MSFTSVLVIGIISVIEGANAAESVTQPDSRVTISQGDTVFLNCTYKTIGSPYLFWYKQYPNEAPQLLPTQSDASNEEKESRRGFWAVMDKQERSFHLRKNSSEINDSAVYLCALRDTVITGSREAQQKLSS</sequence>
<keyword evidence="5" id="KW-1279">T cell receptor</keyword>
<organism evidence="8 9">
    <name type="scientific">Sphenodon punctatus</name>
    <name type="common">Tuatara</name>
    <name type="synonym">Hatteria punctata</name>
    <dbReference type="NCBI Taxonomy" id="8508"/>
    <lineage>
        <taxon>Eukaryota</taxon>
        <taxon>Metazoa</taxon>
        <taxon>Chordata</taxon>
        <taxon>Craniata</taxon>
        <taxon>Vertebrata</taxon>
        <taxon>Euteleostomi</taxon>
        <taxon>Lepidosauria</taxon>
        <taxon>Sphenodontia</taxon>
        <taxon>Sphenodontidae</taxon>
        <taxon>Sphenodon</taxon>
    </lineage>
</organism>
<evidence type="ECO:0000256" key="1">
    <source>
        <dbReference type="ARBA" id="ARBA00022729"/>
    </source>
</evidence>
<dbReference type="InterPro" id="IPR003599">
    <property type="entry name" value="Ig_sub"/>
</dbReference>
<dbReference type="SMART" id="SM00406">
    <property type="entry name" value="IGv"/>
    <property type="match status" value="1"/>
</dbReference>
<evidence type="ECO:0000256" key="3">
    <source>
        <dbReference type="ARBA" id="ARBA00023170"/>
    </source>
</evidence>
<dbReference type="InterPro" id="IPR013106">
    <property type="entry name" value="Ig_V-set"/>
</dbReference>
<dbReference type="PANTHER" id="PTHR19367:SF18">
    <property type="entry name" value="T CELL RECEPTOR ALPHA VARIABLE 16"/>
    <property type="match status" value="1"/>
</dbReference>
<accession>A0A8D0GJ94</accession>
<evidence type="ECO:0000256" key="2">
    <source>
        <dbReference type="ARBA" id="ARBA00023130"/>
    </source>
</evidence>
<dbReference type="PANTHER" id="PTHR19367">
    <property type="entry name" value="T-CELL RECEPTOR ALPHA CHAIN V REGION"/>
    <property type="match status" value="1"/>
</dbReference>
<evidence type="ECO:0000256" key="4">
    <source>
        <dbReference type="ARBA" id="ARBA00023319"/>
    </source>
</evidence>
<evidence type="ECO:0000313" key="8">
    <source>
        <dbReference type="Ensembl" id="ENSSPUP00000007704.1"/>
    </source>
</evidence>
<dbReference type="InterPro" id="IPR007110">
    <property type="entry name" value="Ig-like_dom"/>
</dbReference>
<dbReference type="InterPro" id="IPR051287">
    <property type="entry name" value="TCR_variable_region"/>
</dbReference>
<dbReference type="Proteomes" id="UP000694392">
    <property type="component" value="Unplaced"/>
</dbReference>
<dbReference type="InterPro" id="IPR036179">
    <property type="entry name" value="Ig-like_dom_sf"/>
</dbReference>
<dbReference type="Pfam" id="PF07686">
    <property type="entry name" value="V-set"/>
    <property type="match status" value="1"/>
</dbReference>
<feature type="domain" description="Ig-like" evidence="7">
    <location>
        <begin position="22"/>
        <end position="130"/>
    </location>
</feature>
<dbReference type="Gene3D" id="2.60.40.10">
    <property type="entry name" value="Immunoglobulins"/>
    <property type="match status" value="1"/>
</dbReference>
<reference evidence="8" key="2">
    <citation type="submission" date="2025-09" db="UniProtKB">
        <authorList>
            <consortium name="Ensembl"/>
        </authorList>
    </citation>
    <scope>IDENTIFICATION</scope>
</reference>
<evidence type="ECO:0000313" key="9">
    <source>
        <dbReference type="Proteomes" id="UP000694392"/>
    </source>
</evidence>
<protein>
    <recommendedName>
        <fullName evidence="7">Ig-like domain-containing protein</fullName>
    </recommendedName>
</protein>
<keyword evidence="1 6" id="KW-0732">Signal</keyword>
<dbReference type="GO" id="GO:0042101">
    <property type="term" value="C:T cell receptor complex"/>
    <property type="evidence" value="ECO:0007669"/>
    <property type="project" value="UniProtKB-KW"/>
</dbReference>
<feature type="chain" id="PRO_5034338221" description="Ig-like domain-containing protein" evidence="6">
    <location>
        <begin position="21"/>
        <end position="131"/>
    </location>
</feature>
<keyword evidence="3" id="KW-0675">Receptor</keyword>
<evidence type="ECO:0000256" key="6">
    <source>
        <dbReference type="SAM" id="SignalP"/>
    </source>
</evidence>
<proteinExistence type="predicted"/>
<dbReference type="SUPFAM" id="SSF48726">
    <property type="entry name" value="Immunoglobulin"/>
    <property type="match status" value="1"/>
</dbReference>
<dbReference type="OMA" id="MAVIPCK"/>
<name>A0A8D0GJ94_SPHPU</name>
<keyword evidence="4" id="KW-0393">Immunoglobulin domain</keyword>
<dbReference type="SMART" id="SM00409">
    <property type="entry name" value="IG"/>
    <property type="match status" value="1"/>
</dbReference>
<reference evidence="8" key="1">
    <citation type="submission" date="2025-08" db="UniProtKB">
        <authorList>
            <consortium name="Ensembl"/>
        </authorList>
    </citation>
    <scope>IDENTIFICATION</scope>
</reference>
<dbReference type="Ensembl" id="ENSSPUT00000008205.1">
    <property type="protein sequence ID" value="ENSSPUP00000007704.1"/>
    <property type="gene ID" value="ENSSPUG00000005967.1"/>
</dbReference>
<keyword evidence="5" id="KW-0391">Immunity</keyword>
<dbReference type="GeneTree" id="ENSGT00940000153073"/>
<evidence type="ECO:0000259" key="7">
    <source>
        <dbReference type="PROSITE" id="PS50835"/>
    </source>
</evidence>
<dbReference type="InterPro" id="IPR013783">
    <property type="entry name" value="Ig-like_fold"/>
</dbReference>
<dbReference type="AlphaFoldDB" id="A0A8D0GJ94"/>